<keyword evidence="1 3" id="KW-0732">Signal</keyword>
<name>A0A2T5GAJ7_9BACL</name>
<gene>
    <name evidence="5" type="ORF">BLITH_0293</name>
</gene>
<feature type="compositionally biased region" description="Basic and acidic residues" evidence="2">
    <location>
        <begin position="64"/>
        <end position="75"/>
    </location>
</feature>
<feature type="domain" description="3D" evidence="4">
    <location>
        <begin position="159"/>
        <end position="220"/>
    </location>
</feature>
<feature type="region of interest" description="Disordered" evidence="2">
    <location>
        <begin position="22"/>
        <end position="93"/>
    </location>
</feature>
<evidence type="ECO:0000313" key="6">
    <source>
        <dbReference type="Proteomes" id="UP000244016"/>
    </source>
</evidence>
<dbReference type="CDD" id="cd22786">
    <property type="entry name" value="DPBB_YuiC-like"/>
    <property type="match status" value="1"/>
</dbReference>
<dbReference type="Pfam" id="PF06725">
    <property type="entry name" value="3D"/>
    <property type="match status" value="1"/>
</dbReference>
<dbReference type="PANTHER" id="PTHR39160">
    <property type="entry name" value="CELL WALL-BINDING PROTEIN YOCH"/>
    <property type="match status" value="1"/>
</dbReference>
<feature type="signal peptide" evidence="3">
    <location>
        <begin position="1"/>
        <end position="26"/>
    </location>
</feature>
<evidence type="ECO:0000256" key="1">
    <source>
        <dbReference type="ARBA" id="ARBA00022729"/>
    </source>
</evidence>
<feature type="chain" id="PRO_5015594047" description="3D domain-containing protein" evidence="3">
    <location>
        <begin position="27"/>
        <end position="260"/>
    </location>
</feature>
<comment type="caution">
    <text evidence="5">The sequence shown here is derived from an EMBL/GenBank/DDBJ whole genome shotgun (WGS) entry which is preliminary data.</text>
</comment>
<sequence>MPGRRLPKVLLALAATVFFTAGNAYGEPPRPEPPGREVSAAGGENRRSEEARASENEAVSAVDPGEKHEDAHEPATPDEGLPAATPRTTEPSAPERIAPELAAAVSPEEQLLLTAADIPRVRVVATAYTEGRESTGKSPGHPAYGVTASGVKVRRDRFSTIAADPREFPFGTVLFIPGYGFGVVADTGGLVRGKHIDLYVPSVREALNEWGRRTVEVYILAWGKGKVEEDFLDRLNTSGLRALREMQGREAAAQDARSLE</sequence>
<reference evidence="5 6" key="1">
    <citation type="submission" date="2017-08" db="EMBL/GenBank/DDBJ databases">
        <title>Burning lignite coal seam in the remote Altai Mountains harbors a hydrogen-driven thermophilic microbial community.</title>
        <authorList>
            <person name="Kadnikov V.V."/>
            <person name="Mardanov A.V."/>
            <person name="Ivasenko D."/>
            <person name="Beletsky A.V."/>
            <person name="Karnachuk O.V."/>
            <person name="Ravin N.V."/>
        </authorList>
    </citation>
    <scope>NUCLEOTIDE SEQUENCE [LARGE SCALE GENOMIC DNA]</scope>
    <source>
        <strain evidence="5">AL31</strain>
    </source>
</reference>
<proteinExistence type="predicted"/>
<dbReference type="PANTHER" id="PTHR39160:SF4">
    <property type="entry name" value="RESUSCITATION-PROMOTING FACTOR RPFB"/>
    <property type="match status" value="1"/>
</dbReference>
<dbReference type="InterPro" id="IPR036908">
    <property type="entry name" value="RlpA-like_sf"/>
</dbReference>
<feature type="compositionally biased region" description="Basic and acidic residues" evidence="2">
    <location>
        <begin position="44"/>
        <end position="55"/>
    </location>
</feature>
<dbReference type="Proteomes" id="UP000244016">
    <property type="component" value="Unassembled WGS sequence"/>
</dbReference>
<dbReference type="GO" id="GO:0019867">
    <property type="term" value="C:outer membrane"/>
    <property type="evidence" value="ECO:0007669"/>
    <property type="project" value="InterPro"/>
</dbReference>
<dbReference type="GO" id="GO:0004553">
    <property type="term" value="F:hydrolase activity, hydrolyzing O-glycosyl compounds"/>
    <property type="evidence" value="ECO:0007669"/>
    <property type="project" value="InterPro"/>
</dbReference>
<protein>
    <recommendedName>
        <fullName evidence="4">3D domain-containing protein</fullName>
    </recommendedName>
</protein>
<dbReference type="EMBL" id="PEBW01000001">
    <property type="protein sequence ID" value="PTQ53213.1"/>
    <property type="molecule type" value="Genomic_DNA"/>
</dbReference>
<dbReference type="AlphaFoldDB" id="A0A2T5GAJ7"/>
<dbReference type="SUPFAM" id="SSF50685">
    <property type="entry name" value="Barwin-like endoglucanases"/>
    <property type="match status" value="1"/>
</dbReference>
<evidence type="ECO:0000256" key="2">
    <source>
        <dbReference type="SAM" id="MobiDB-lite"/>
    </source>
</evidence>
<dbReference type="InterPro" id="IPR010611">
    <property type="entry name" value="3D_dom"/>
</dbReference>
<accession>A0A2T5GAJ7</accession>
<evidence type="ECO:0000256" key="3">
    <source>
        <dbReference type="SAM" id="SignalP"/>
    </source>
</evidence>
<dbReference type="Gene3D" id="2.40.40.10">
    <property type="entry name" value="RlpA-like domain"/>
    <property type="match status" value="1"/>
</dbReference>
<organism evidence="5 6">
    <name type="scientific">Brockia lithotrophica</name>
    <dbReference type="NCBI Taxonomy" id="933949"/>
    <lineage>
        <taxon>Bacteria</taxon>
        <taxon>Bacillati</taxon>
        <taxon>Bacillota</taxon>
        <taxon>Bacilli</taxon>
        <taxon>Bacillales</taxon>
        <taxon>Bacillales Family X. Incertae Sedis</taxon>
        <taxon>Brockia</taxon>
    </lineage>
</organism>
<evidence type="ECO:0000259" key="4">
    <source>
        <dbReference type="Pfam" id="PF06725"/>
    </source>
</evidence>
<evidence type="ECO:0000313" key="5">
    <source>
        <dbReference type="EMBL" id="PTQ53213.1"/>
    </source>
</evidence>
<dbReference type="GO" id="GO:0009254">
    <property type="term" value="P:peptidoglycan turnover"/>
    <property type="evidence" value="ECO:0007669"/>
    <property type="project" value="InterPro"/>
</dbReference>
<dbReference type="InterPro" id="IPR051933">
    <property type="entry name" value="Resuscitation_pf_RpfB"/>
</dbReference>